<dbReference type="Proteomes" id="UP001237642">
    <property type="component" value="Unassembled WGS sequence"/>
</dbReference>
<keyword evidence="2" id="KW-1185">Reference proteome</keyword>
<accession>A0AAD8IDG7</accession>
<evidence type="ECO:0000313" key="2">
    <source>
        <dbReference type="Proteomes" id="UP001237642"/>
    </source>
</evidence>
<reference evidence="1" key="1">
    <citation type="submission" date="2023-02" db="EMBL/GenBank/DDBJ databases">
        <title>Genome of toxic invasive species Heracleum sosnowskyi carries increased number of genes despite the absence of recent whole-genome duplications.</title>
        <authorList>
            <person name="Schelkunov M."/>
            <person name="Shtratnikova V."/>
            <person name="Makarenko M."/>
            <person name="Klepikova A."/>
            <person name="Omelchenko D."/>
            <person name="Novikova G."/>
            <person name="Obukhova E."/>
            <person name="Bogdanov V."/>
            <person name="Penin A."/>
            <person name="Logacheva M."/>
        </authorList>
    </citation>
    <scope>NUCLEOTIDE SEQUENCE</scope>
    <source>
        <strain evidence="1">Hsosn_3</strain>
        <tissue evidence="1">Leaf</tissue>
    </source>
</reference>
<protein>
    <submittedName>
        <fullName evidence="1">Uncharacterized protein</fullName>
    </submittedName>
</protein>
<organism evidence="1 2">
    <name type="scientific">Heracleum sosnowskyi</name>
    <dbReference type="NCBI Taxonomy" id="360622"/>
    <lineage>
        <taxon>Eukaryota</taxon>
        <taxon>Viridiplantae</taxon>
        <taxon>Streptophyta</taxon>
        <taxon>Embryophyta</taxon>
        <taxon>Tracheophyta</taxon>
        <taxon>Spermatophyta</taxon>
        <taxon>Magnoliopsida</taxon>
        <taxon>eudicotyledons</taxon>
        <taxon>Gunneridae</taxon>
        <taxon>Pentapetalae</taxon>
        <taxon>asterids</taxon>
        <taxon>campanulids</taxon>
        <taxon>Apiales</taxon>
        <taxon>Apiaceae</taxon>
        <taxon>Apioideae</taxon>
        <taxon>apioid superclade</taxon>
        <taxon>Tordylieae</taxon>
        <taxon>Tordyliinae</taxon>
        <taxon>Heracleum</taxon>
    </lineage>
</organism>
<dbReference type="EMBL" id="JAUIZM010000005">
    <property type="protein sequence ID" value="KAK1382363.1"/>
    <property type="molecule type" value="Genomic_DNA"/>
</dbReference>
<evidence type="ECO:0000313" key="1">
    <source>
        <dbReference type="EMBL" id="KAK1382363.1"/>
    </source>
</evidence>
<name>A0AAD8IDG7_9APIA</name>
<comment type="caution">
    <text evidence="1">The sequence shown here is derived from an EMBL/GenBank/DDBJ whole genome shotgun (WGS) entry which is preliminary data.</text>
</comment>
<proteinExistence type="predicted"/>
<dbReference type="AlphaFoldDB" id="A0AAD8IDG7"/>
<sequence length="272" mass="31135">MGREIARKGREPKQSKNLVVLELPHSKLRTMWEPNMVSPIFEKLKTLNISLEALPKELGNAESLNLGRVVSLRELFAGAVALFEKILIKTFFEGYSAYGRQIDFYIGQAEFPEWISPLRNSESTVSIYLSSHNFSAMIFCLKRWGDNLDYNVKSSTSGLLWRGSFGTCDDQSLMVLVPKSIFSLKDGENKIIVSATAIIHGYHVLKETEITMTDEYGSSTVNDDAELVDSEYQEEVQVMKVEGDPERITSWSCIEVLCRWMSLDWLWWIRKR</sequence>
<reference evidence="1" key="2">
    <citation type="submission" date="2023-05" db="EMBL/GenBank/DDBJ databases">
        <authorList>
            <person name="Schelkunov M.I."/>
        </authorList>
    </citation>
    <scope>NUCLEOTIDE SEQUENCE</scope>
    <source>
        <strain evidence="1">Hsosn_3</strain>
        <tissue evidence="1">Leaf</tissue>
    </source>
</reference>
<gene>
    <name evidence="1" type="ORF">POM88_020098</name>
</gene>